<dbReference type="AlphaFoldDB" id="A0A4S4AU37"/>
<dbReference type="EMBL" id="SSOD01000003">
    <property type="protein sequence ID" value="THF63406.1"/>
    <property type="molecule type" value="Genomic_DNA"/>
</dbReference>
<sequence>MLGYGSLAFVLAACAANPKTVFREQVSYSSTPLATTPMEAVRNASVEPLPVNPGWMPPQWQITVNEPRMLVDGIPSNYRVFSIPLQQSEPFNFQVTSLCVNGCFGFLKYALKPYAMVVAKDGAVLSSRPSAIQAVVGYIRITMSGVAPEAGVYYLIVLADNKYLGQTIVFDNLLMPGSNTPVVPVLVHMQAYPVGRINAFAVKPVKQ</sequence>
<keyword evidence="2" id="KW-1185">Reference proteome</keyword>
<comment type="caution">
    <text evidence="1">The sequence shown here is derived from an EMBL/GenBank/DDBJ whole genome shotgun (WGS) entry which is preliminary data.</text>
</comment>
<evidence type="ECO:0000313" key="2">
    <source>
        <dbReference type="Proteomes" id="UP000307956"/>
    </source>
</evidence>
<organism evidence="1 2">
    <name type="scientific">Pseudothauera rhizosphaerae</name>
    <dbReference type="NCBI Taxonomy" id="2565932"/>
    <lineage>
        <taxon>Bacteria</taxon>
        <taxon>Pseudomonadati</taxon>
        <taxon>Pseudomonadota</taxon>
        <taxon>Betaproteobacteria</taxon>
        <taxon>Rhodocyclales</taxon>
        <taxon>Zoogloeaceae</taxon>
        <taxon>Pseudothauera</taxon>
    </lineage>
</organism>
<name>A0A4S4AU37_9RHOO</name>
<evidence type="ECO:0000313" key="1">
    <source>
        <dbReference type="EMBL" id="THF63406.1"/>
    </source>
</evidence>
<dbReference type="RefSeq" id="WP_136383857.1">
    <property type="nucleotide sequence ID" value="NZ_SSOD01000003.1"/>
</dbReference>
<gene>
    <name evidence="1" type="ORF">E6O51_04940</name>
</gene>
<proteinExistence type="predicted"/>
<reference evidence="1 2" key="1">
    <citation type="submission" date="2019-04" db="EMBL/GenBank/DDBJ databases">
        <title>Azoarcus rhizosphaerae sp. nov. isolated from rhizosphere of Ficus religiosa.</title>
        <authorList>
            <person name="Lin S.-Y."/>
            <person name="Hameed A."/>
            <person name="Hsu Y.-H."/>
            <person name="Young C.-C."/>
        </authorList>
    </citation>
    <scope>NUCLEOTIDE SEQUENCE [LARGE SCALE GENOMIC DNA]</scope>
    <source>
        <strain evidence="1 2">CC-YHH848</strain>
    </source>
</reference>
<protein>
    <submittedName>
        <fullName evidence="1">Uncharacterized protein</fullName>
    </submittedName>
</protein>
<dbReference type="Proteomes" id="UP000307956">
    <property type="component" value="Unassembled WGS sequence"/>
</dbReference>
<accession>A0A4S4AU37</accession>